<organism evidence="1 2">
    <name type="scientific">Bacteroides fragilis str. 1007-1-F #10</name>
    <dbReference type="NCBI Taxonomy" id="1339295"/>
    <lineage>
        <taxon>Bacteria</taxon>
        <taxon>Pseudomonadati</taxon>
        <taxon>Bacteroidota</taxon>
        <taxon>Bacteroidia</taxon>
        <taxon>Bacteroidales</taxon>
        <taxon>Bacteroidaceae</taxon>
        <taxon>Bacteroides</taxon>
    </lineage>
</organism>
<protein>
    <recommendedName>
        <fullName evidence="3">Lipoprotein</fullName>
    </recommendedName>
</protein>
<accession>A0AAN4SGY4</accession>
<reference evidence="1 2" key="1">
    <citation type="submission" date="2014-02" db="EMBL/GenBank/DDBJ databases">
        <authorList>
            <person name="Sears C."/>
            <person name="Carroll K."/>
            <person name="Sack B.R."/>
            <person name="Qadri F."/>
            <person name="Myers L.L."/>
            <person name="Chung G.-T."/>
            <person name="Escheverria P."/>
            <person name="Fraser C.M."/>
            <person name="Sadzewicz L."/>
            <person name="Shefchek K.A."/>
            <person name="Tallon L."/>
            <person name="Das S.P."/>
            <person name="Daugherty S."/>
            <person name="Mongodin E.F."/>
        </authorList>
    </citation>
    <scope>NUCLEOTIDE SEQUENCE [LARGE SCALE GENOMIC DNA]</scope>
    <source>
        <strain evidence="1 2">1007-1-F #10</strain>
    </source>
</reference>
<evidence type="ECO:0000313" key="2">
    <source>
        <dbReference type="Proteomes" id="UP000022433"/>
    </source>
</evidence>
<evidence type="ECO:0000313" key="1">
    <source>
        <dbReference type="EMBL" id="EYA12007.1"/>
    </source>
</evidence>
<dbReference type="EMBL" id="JGEA01000055">
    <property type="protein sequence ID" value="EYA12007.1"/>
    <property type="molecule type" value="Genomic_DNA"/>
</dbReference>
<sequence>MRIKRLLYAIATILPFLSLCSCYEEQELQQEKQDKEKWTMQVAGNQLNEFLNINPDLRNLYAYPDWDAAQIIRERSDTVSYYVPVVDITADTCSYLIIARASNDVYLYMVRLPEEYSGFDSFLEEHLKILRIIDG</sequence>
<dbReference type="PROSITE" id="PS51257">
    <property type="entry name" value="PROKAR_LIPOPROTEIN"/>
    <property type="match status" value="1"/>
</dbReference>
<dbReference type="Proteomes" id="UP000022433">
    <property type="component" value="Unassembled WGS sequence"/>
</dbReference>
<feature type="non-terminal residue" evidence="1">
    <location>
        <position position="135"/>
    </location>
</feature>
<gene>
    <name evidence="1" type="ORF">M104_4968</name>
</gene>
<evidence type="ECO:0008006" key="3">
    <source>
        <dbReference type="Google" id="ProtNLM"/>
    </source>
</evidence>
<name>A0AAN4SGY4_BACFG</name>
<proteinExistence type="predicted"/>
<dbReference type="AlphaFoldDB" id="A0AAN4SGY4"/>
<comment type="caution">
    <text evidence="1">The sequence shown here is derived from an EMBL/GenBank/DDBJ whole genome shotgun (WGS) entry which is preliminary data.</text>
</comment>